<name>A0A645C2P6_9ZZZZ</name>
<reference evidence="1" key="1">
    <citation type="submission" date="2019-08" db="EMBL/GenBank/DDBJ databases">
        <authorList>
            <person name="Kucharzyk K."/>
            <person name="Murdoch R.W."/>
            <person name="Higgins S."/>
            <person name="Loffler F."/>
        </authorList>
    </citation>
    <scope>NUCLEOTIDE SEQUENCE</scope>
</reference>
<dbReference type="InterPro" id="IPR012657">
    <property type="entry name" value="23S_rRNA-intervening_sequence"/>
</dbReference>
<dbReference type="PANTHER" id="PTHR38471:SF2">
    <property type="entry name" value="FOUR HELIX BUNDLE PROTEIN"/>
    <property type="match status" value="1"/>
</dbReference>
<gene>
    <name evidence="1" type="ORF">SDC9_119069</name>
</gene>
<dbReference type="PIRSF" id="PIRSF035652">
    <property type="entry name" value="CHP02436"/>
    <property type="match status" value="1"/>
</dbReference>
<organism evidence="1">
    <name type="scientific">bioreactor metagenome</name>
    <dbReference type="NCBI Taxonomy" id="1076179"/>
    <lineage>
        <taxon>unclassified sequences</taxon>
        <taxon>metagenomes</taxon>
        <taxon>ecological metagenomes</taxon>
    </lineage>
</organism>
<sequence>MREELKKRTKQIGIDTILLLDELPNKPSAWELAKQITRSSTSIGGNYRAVCRAKSNADFINKLKIVEEETDETIYWLEIFEETGFIDSKRIENIKKEAEEILAIVVASLKTMRAKNRKS</sequence>
<dbReference type="Pfam" id="PF05635">
    <property type="entry name" value="23S_rRNA_IVP"/>
    <property type="match status" value="1"/>
</dbReference>
<proteinExistence type="predicted"/>
<dbReference type="EMBL" id="VSSQ01024528">
    <property type="protein sequence ID" value="MPM72096.1"/>
    <property type="molecule type" value="Genomic_DNA"/>
</dbReference>
<protein>
    <recommendedName>
        <fullName evidence="2">Four helix bundle protein</fullName>
    </recommendedName>
</protein>
<dbReference type="InterPro" id="IPR036583">
    <property type="entry name" value="23S_rRNA_IVS_sf"/>
</dbReference>
<dbReference type="Gene3D" id="1.20.1440.60">
    <property type="entry name" value="23S rRNA-intervening sequence"/>
    <property type="match status" value="1"/>
</dbReference>
<dbReference type="NCBIfam" id="TIGR02436">
    <property type="entry name" value="four helix bundle protein"/>
    <property type="match status" value="1"/>
</dbReference>
<dbReference type="PANTHER" id="PTHR38471">
    <property type="entry name" value="FOUR HELIX BUNDLE PROTEIN"/>
    <property type="match status" value="1"/>
</dbReference>
<comment type="caution">
    <text evidence="1">The sequence shown here is derived from an EMBL/GenBank/DDBJ whole genome shotgun (WGS) entry which is preliminary data.</text>
</comment>
<dbReference type="AlphaFoldDB" id="A0A645C2P6"/>
<evidence type="ECO:0000313" key="1">
    <source>
        <dbReference type="EMBL" id="MPM72096.1"/>
    </source>
</evidence>
<accession>A0A645C2P6</accession>
<dbReference type="SUPFAM" id="SSF158446">
    <property type="entry name" value="IVS-encoded protein-like"/>
    <property type="match status" value="1"/>
</dbReference>
<evidence type="ECO:0008006" key="2">
    <source>
        <dbReference type="Google" id="ProtNLM"/>
    </source>
</evidence>